<reference evidence="8" key="1">
    <citation type="submission" date="2010-02" db="EMBL/GenBank/DDBJ databases">
        <title>Complete sequence of Desulfurivibrio alkaliphilus AHT2.</title>
        <authorList>
            <consortium name="US DOE Joint Genome Institute"/>
            <person name="Pitluck S."/>
            <person name="Chertkov O."/>
            <person name="Detter J.C."/>
            <person name="Han C."/>
            <person name="Tapia R."/>
            <person name="Larimer F."/>
            <person name="Land M."/>
            <person name="Hauser L."/>
            <person name="Kyrpides N."/>
            <person name="Mikhailova N."/>
            <person name="Sorokin D.Y."/>
            <person name="Muyzer G."/>
            <person name="Woyke T."/>
        </authorList>
    </citation>
    <scope>NUCLEOTIDE SEQUENCE [LARGE SCALE GENOMIC DNA]</scope>
    <source>
        <strain evidence="8">DSM 19089 / UNIQEM U267 / AHT2</strain>
    </source>
</reference>
<dbReference type="InterPro" id="IPR050157">
    <property type="entry name" value="PSI_iron-sulfur_center"/>
</dbReference>
<sequence length="338" mass="36894">MTLADRLLRRMARPGTTVDFTGARCLRRRFLRSACDRCARACPPQAIYPGEGTVRLESERCTGCLVCTAACPTGALSGRDSRLAKAAAKITARTPAPQLAEPGPALLCCEKSLRHGTEIILPCLGGLSREHLAAYALLGGGLILLLHPCRQCHSPWVPEVLQQRLDELQQHWQGLANQPPILLHREAEPPPGLSKTKKPAEGEGKQRHGTAGSAPPDRRDFFRAFKEVSLHAAAETWTTLREEQRQEEEWAASKHLPDRLMLLQKAGRQHAAHAPLVAALLSELSFSPECNLCGACIGLCPSGAISSDDELKQLNFDPWRCSACGLCREFCPARAIKL</sequence>
<dbReference type="PANTHER" id="PTHR24960:SF79">
    <property type="entry name" value="PHOTOSYSTEM I IRON-SULFUR CENTER"/>
    <property type="match status" value="1"/>
</dbReference>
<dbReference type="RefSeq" id="WP_013164576.1">
    <property type="nucleotide sequence ID" value="NC_014216.1"/>
</dbReference>
<dbReference type="InterPro" id="IPR017900">
    <property type="entry name" value="4Fe4S_Fe_S_CS"/>
</dbReference>
<keyword evidence="8" id="KW-1185">Reference proteome</keyword>
<dbReference type="EMBL" id="CP001940">
    <property type="protein sequence ID" value="ADH87064.1"/>
    <property type="molecule type" value="Genomic_DNA"/>
</dbReference>
<dbReference type="eggNOG" id="COG1145">
    <property type="taxonomic scope" value="Bacteria"/>
</dbReference>
<keyword evidence="3" id="KW-0408">Iron</keyword>
<name>D6Z031_DESAT</name>
<feature type="domain" description="4Fe-4S ferredoxin-type" evidence="6">
    <location>
        <begin position="52"/>
        <end position="81"/>
    </location>
</feature>
<dbReference type="Proteomes" id="UP000001508">
    <property type="component" value="Chromosome"/>
</dbReference>
<evidence type="ECO:0000259" key="6">
    <source>
        <dbReference type="PROSITE" id="PS51379"/>
    </source>
</evidence>
<dbReference type="InterPro" id="IPR017896">
    <property type="entry name" value="4Fe4S_Fe-S-bd"/>
</dbReference>
<gene>
    <name evidence="7" type="ordered locus">DaAHT2_2399</name>
</gene>
<dbReference type="GO" id="GO:0051539">
    <property type="term" value="F:4 iron, 4 sulfur cluster binding"/>
    <property type="evidence" value="ECO:0007669"/>
    <property type="project" value="UniProtKB-KW"/>
</dbReference>
<evidence type="ECO:0000313" key="7">
    <source>
        <dbReference type="EMBL" id="ADH87064.1"/>
    </source>
</evidence>
<evidence type="ECO:0000256" key="3">
    <source>
        <dbReference type="ARBA" id="ARBA00023004"/>
    </source>
</evidence>
<evidence type="ECO:0000313" key="8">
    <source>
        <dbReference type="Proteomes" id="UP000001508"/>
    </source>
</evidence>
<dbReference type="OrthoDB" id="9808559at2"/>
<dbReference type="Gene3D" id="3.30.70.20">
    <property type="match status" value="2"/>
</dbReference>
<dbReference type="KEGG" id="dak:DaAHT2_2399"/>
<dbReference type="PROSITE" id="PS00198">
    <property type="entry name" value="4FE4S_FER_1"/>
    <property type="match status" value="2"/>
</dbReference>
<dbReference type="AlphaFoldDB" id="D6Z031"/>
<organism evidence="7 8">
    <name type="scientific">Desulfurivibrio alkaliphilus (strain DSM 19089 / UNIQEM U267 / AHT2)</name>
    <dbReference type="NCBI Taxonomy" id="589865"/>
    <lineage>
        <taxon>Bacteria</taxon>
        <taxon>Pseudomonadati</taxon>
        <taxon>Thermodesulfobacteriota</taxon>
        <taxon>Desulfobulbia</taxon>
        <taxon>Desulfobulbales</taxon>
        <taxon>Desulfobulbaceae</taxon>
        <taxon>Desulfurivibrio</taxon>
    </lineage>
</organism>
<evidence type="ECO:0000256" key="1">
    <source>
        <dbReference type="ARBA" id="ARBA00022485"/>
    </source>
</evidence>
<dbReference type="PROSITE" id="PS51379">
    <property type="entry name" value="4FE4S_FER_2"/>
    <property type="match status" value="3"/>
</dbReference>
<accession>D6Z031</accession>
<dbReference type="InParanoid" id="D6Z031"/>
<dbReference type="Pfam" id="PF13237">
    <property type="entry name" value="Fer4_10"/>
    <property type="match status" value="1"/>
</dbReference>
<dbReference type="GO" id="GO:0046872">
    <property type="term" value="F:metal ion binding"/>
    <property type="evidence" value="ECO:0007669"/>
    <property type="project" value="UniProtKB-KW"/>
</dbReference>
<dbReference type="Pfam" id="PF12838">
    <property type="entry name" value="Fer4_7"/>
    <property type="match status" value="1"/>
</dbReference>
<proteinExistence type="predicted"/>
<feature type="domain" description="4Fe-4S ferredoxin-type" evidence="6">
    <location>
        <begin position="282"/>
        <end position="310"/>
    </location>
</feature>
<keyword evidence="2" id="KW-0479">Metal-binding</keyword>
<evidence type="ECO:0000256" key="2">
    <source>
        <dbReference type="ARBA" id="ARBA00022723"/>
    </source>
</evidence>
<dbReference type="HOGENOM" id="CLU_048087_3_0_7"/>
<protein>
    <submittedName>
        <fullName evidence="7">4Fe-4S ferredoxin iron-sulfur binding domain protein</fullName>
    </submittedName>
</protein>
<feature type="domain" description="4Fe-4S ferredoxin-type" evidence="6">
    <location>
        <begin position="312"/>
        <end position="338"/>
    </location>
</feature>
<evidence type="ECO:0000256" key="4">
    <source>
        <dbReference type="ARBA" id="ARBA00023014"/>
    </source>
</evidence>
<dbReference type="SUPFAM" id="SSF54862">
    <property type="entry name" value="4Fe-4S ferredoxins"/>
    <property type="match status" value="1"/>
</dbReference>
<evidence type="ECO:0000256" key="5">
    <source>
        <dbReference type="SAM" id="MobiDB-lite"/>
    </source>
</evidence>
<keyword evidence="1" id="KW-0004">4Fe-4S</keyword>
<keyword evidence="4" id="KW-0411">Iron-sulfur</keyword>
<feature type="region of interest" description="Disordered" evidence="5">
    <location>
        <begin position="183"/>
        <end position="218"/>
    </location>
</feature>
<dbReference type="PANTHER" id="PTHR24960">
    <property type="entry name" value="PHOTOSYSTEM I IRON-SULFUR CENTER-RELATED"/>
    <property type="match status" value="1"/>
</dbReference>
<dbReference type="STRING" id="589865.DaAHT2_2399"/>